<dbReference type="AlphaFoldDB" id="A0A485M7K1"/>
<gene>
    <name evidence="1" type="ORF">SCFA_90028</name>
</gene>
<proteinExistence type="predicted"/>
<organism evidence="1">
    <name type="scientific">anaerobic digester metagenome</name>
    <dbReference type="NCBI Taxonomy" id="1263854"/>
    <lineage>
        <taxon>unclassified sequences</taxon>
        <taxon>metagenomes</taxon>
        <taxon>ecological metagenomes</taxon>
    </lineage>
</organism>
<protein>
    <submittedName>
        <fullName evidence="1">Uncharacterized protein</fullName>
    </submittedName>
</protein>
<reference evidence="1" key="1">
    <citation type="submission" date="2019-03" db="EMBL/GenBank/DDBJ databases">
        <authorList>
            <person name="Hao L."/>
        </authorList>
    </citation>
    <scope>NUCLEOTIDE SEQUENCE</scope>
</reference>
<sequence length="232" mass="27177">MNSIPFRFLKAVYLAEVTNQRATSLSQLLMEVTITSQWSLFFHLHQHFFRDPHIVPEYPNDFSSWVHTYLAEDAVAEKLANLNLVRSMDLELVRREICTILAQHLQEISGERHTSSENAFIFCKPRLAVLDTGRTARTLDEFIDILREMDSDTVAYHLFIAPRLLSETMMNDFSLWFRQRGHHRLADRLDSFDPYLKSLKENHDFLLDLIESERADPQADGYDDRKIPGYRS</sequence>
<name>A0A485M7K1_9ZZZZ</name>
<dbReference type="Pfam" id="PF19027">
    <property type="entry name" value="DUF5752"/>
    <property type="match status" value="1"/>
</dbReference>
<dbReference type="EMBL" id="CAADRM010000158">
    <property type="protein sequence ID" value="VFU18813.1"/>
    <property type="molecule type" value="Genomic_DNA"/>
</dbReference>
<dbReference type="InterPro" id="IPR044036">
    <property type="entry name" value="DUF5752"/>
</dbReference>
<accession>A0A485M7K1</accession>
<evidence type="ECO:0000313" key="1">
    <source>
        <dbReference type="EMBL" id="VFU18813.1"/>
    </source>
</evidence>